<dbReference type="SUPFAM" id="SSF53807">
    <property type="entry name" value="Helical backbone' metal receptor"/>
    <property type="match status" value="1"/>
</dbReference>
<keyword evidence="3" id="KW-0813">Transport</keyword>
<reference evidence="8 10" key="2">
    <citation type="submission" date="2016-06" db="EMBL/GenBank/DDBJ databases">
        <title>Genome sequence of Oerskovia enterophila DSM 43852.</title>
        <authorList>
            <person name="Poehlein A."/>
            <person name="Jag V."/>
            <person name="Bengelsdorf F.R."/>
            <person name="Daniel R."/>
            <person name="Duerre P."/>
        </authorList>
    </citation>
    <scope>NUCLEOTIDE SEQUENCE [LARGE SCALE GENOMIC DNA]</scope>
    <source>
        <strain evidence="8 10">DSM 43852</strain>
    </source>
</reference>
<dbReference type="CDD" id="cd01146">
    <property type="entry name" value="FhuD"/>
    <property type="match status" value="1"/>
</dbReference>
<evidence type="ECO:0000256" key="4">
    <source>
        <dbReference type="ARBA" id="ARBA00022729"/>
    </source>
</evidence>
<dbReference type="EMBL" id="LRIE01000084">
    <property type="protein sequence ID" value="KZM33746.1"/>
    <property type="molecule type" value="Genomic_DNA"/>
</dbReference>
<evidence type="ECO:0000259" key="6">
    <source>
        <dbReference type="PROSITE" id="PS50983"/>
    </source>
</evidence>
<comment type="caution">
    <text evidence="7">The sequence shown here is derived from an EMBL/GenBank/DDBJ whole genome shotgun (WGS) entry which is preliminary data.</text>
</comment>
<proteinExistence type="inferred from homology"/>
<dbReference type="GO" id="GO:0030288">
    <property type="term" value="C:outer membrane-bounded periplasmic space"/>
    <property type="evidence" value="ECO:0007669"/>
    <property type="project" value="TreeGrafter"/>
</dbReference>
<keyword evidence="4 5" id="KW-0732">Signal</keyword>
<organism evidence="7 9">
    <name type="scientific">Oerskovia enterophila</name>
    <dbReference type="NCBI Taxonomy" id="43678"/>
    <lineage>
        <taxon>Bacteria</taxon>
        <taxon>Bacillati</taxon>
        <taxon>Actinomycetota</taxon>
        <taxon>Actinomycetes</taxon>
        <taxon>Micrococcales</taxon>
        <taxon>Cellulomonadaceae</taxon>
        <taxon>Oerskovia</taxon>
    </lineage>
</organism>
<feature type="domain" description="Fe/B12 periplasmic-binding" evidence="6">
    <location>
        <begin position="70"/>
        <end position="349"/>
    </location>
</feature>
<evidence type="ECO:0000313" key="7">
    <source>
        <dbReference type="EMBL" id="KZM33746.1"/>
    </source>
</evidence>
<dbReference type="EMBL" id="MAQA01000001">
    <property type="protein sequence ID" value="OCI33124.1"/>
    <property type="molecule type" value="Genomic_DNA"/>
</dbReference>
<evidence type="ECO:0000313" key="8">
    <source>
        <dbReference type="EMBL" id="OCI33124.1"/>
    </source>
</evidence>
<reference evidence="7 9" key="1">
    <citation type="submission" date="2016-01" db="EMBL/GenBank/DDBJ databases">
        <title>Genome sequence of Oerskovia enterophila VJag, an agar and cellulose degrading bacterium.</title>
        <authorList>
            <person name="Poehlein A."/>
            <person name="Jag V."/>
            <person name="Bengelsdorf F."/>
            <person name="Duerre P."/>
            <person name="Daniel R."/>
        </authorList>
    </citation>
    <scope>NUCLEOTIDE SEQUENCE [LARGE SCALE GENOMIC DNA]</scope>
    <source>
        <strain evidence="7 9">VJag</strain>
    </source>
</reference>
<dbReference type="GO" id="GO:1901678">
    <property type="term" value="P:iron coordination entity transport"/>
    <property type="evidence" value="ECO:0007669"/>
    <property type="project" value="UniProtKB-ARBA"/>
</dbReference>
<dbReference type="Gene3D" id="3.40.50.1980">
    <property type="entry name" value="Nitrogenase molybdenum iron protein domain"/>
    <property type="match status" value="2"/>
</dbReference>
<dbReference type="Proteomes" id="UP000076447">
    <property type="component" value="Unassembled WGS sequence"/>
</dbReference>
<evidence type="ECO:0000256" key="3">
    <source>
        <dbReference type="ARBA" id="ARBA00022448"/>
    </source>
</evidence>
<evidence type="ECO:0000313" key="9">
    <source>
        <dbReference type="Proteomes" id="UP000076447"/>
    </source>
</evidence>
<dbReference type="PANTHER" id="PTHR30532">
    <property type="entry name" value="IRON III DICITRATE-BINDING PERIPLASMIC PROTEIN"/>
    <property type="match status" value="1"/>
</dbReference>
<evidence type="ECO:0000256" key="5">
    <source>
        <dbReference type="SAM" id="SignalP"/>
    </source>
</evidence>
<dbReference type="RefSeq" id="WP_068623432.1">
    <property type="nucleotide sequence ID" value="NZ_LRIE01000084.1"/>
</dbReference>
<evidence type="ECO:0000313" key="10">
    <source>
        <dbReference type="Proteomes" id="UP000093412"/>
    </source>
</evidence>
<dbReference type="PATRIC" id="fig|43678.3.peg.3749"/>
<feature type="chain" id="PRO_5038575282" evidence="5">
    <location>
        <begin position="26"/>
        <end position="353"/>
    </location>
</feature>
<comment type="similarity">
    <text evidence="2">Belongs to the bacterial solute-binding protein 8 family.</text>
</comment>
<dbReference type="InterPro" id="IPR051313">
    <property type="entry name" value="Bact_iron-sidero_bind"/>
</dbReference>
<dbReference type="PROSITE" id="PS50983">
    <property type="entry name" value="FE_B12_PBP"/>
    <property type="match status" value="1"/>
</dbReference>
<dbReference type="PROSITE" id="PS51257">
    <property type="entry name" value="PROKAR_LIPOPROTEIN"/>
    <property type="match status" value="1"/>
</dbReference>
<accession>A0A163Q2Y5</accession>
<name>A0A163Q2Y5_9CELL</name>
<dbReference type="PANTHER" id="PTHR30532:SF24">
    <property type="entry name" value="FERRIC ENTEROBACTIN-BINDING PERIPLASMIC PROTEIN FEPB"/>
    <property type="match status" value="1"/>
</dbReference>
<evidence type="ECO:0000256" key="1">
    <source>
        <dbReference type="ARBA" id="ARBA00004196"/>
    </source>
</evidence>
<dbReference type="Pfam" id="PF01497">
    <property type="entry name" value="Peripla_BP_2"/>
    <property type="match status" value="1"/>
</dbReference>
<comment type="subcellular location">
    <subcellularLocation>
        <location evidence="1">Cell envelope</location>
    </subcellularLocation>
</comment>
<feature type="signal peptide" evidence="5">
    <location>
        <begin position="1"/>
        <end position="25"/>
    </location>
</feature>
<dbReference type="InterPro" id="IPR002491">
    <property type="entry name" value="ABC_transptr_periplasmic_BD"/>
</dbReference>
<dbReference type="AlphaFoldDB" id="A0A163Q2Y5"/>
<gene>
    <name evidence="7" type="primary">fepB_1</name>
    <name evidence="8" type="ORF">OERS_00450</name>
    <name evidence="7" type="ORF">OJAG_35850</name>
</gene>
<dbReference type="Proteomes" id="UP000093412">
    <property type="component" value="Unassembled WGS sequence"/>
</dbReference>
<protein>
    <submittedName>
        <fullName evidence="7">Ferrienterobactin-binding periplasmic protein</fullName>
    </submittedName>
</protein>
<evidence type="ECO:0000256" key="2">
    <source>
        <dbReference type="ARBA" id="ARBA00008814"/>
    </source>
</evidence>
<dbReference type="OrthoDB" id="1846031at2"/>
<sequence length="353" mass="37078">MSARPISRRLRPTALVAATVATAFALGACSGGSGDDASSPAADSTASEGAFPVTIDSALGEAVIEEKPERVVTWGWSTQDAVLALGVVPVAMPAYTYGGNADGVLPWVAEKLDEMGAETPTLLSGGDTSEVPFEEVVAAEPDVILAPYSGITQEEFDKLSKIAPVVAYPDQPWALSWQEQLDIVGDALGLADEADALVEETTAGITAQSDAYPVIQGKSFLYAAANTADQLNVYRAEDPRVQVVEDLGMTLSPSVEELDADPTSGTFWYPLSYENVSKIDTDVLIMYFATQADVDTFVADPVIAAMPTVAEGRFAPIVGESFVMASSAPTALSIPWMLDQYVPQLAAAAEKVS</sequence>
<keyword evidence="10" id="KW-1185">Reference proteome</keyword>
<dbReference type="STRING" id="43678.OJAG_35850"/>